<evidence type="ECO:0000313" key="3">
    <source>
        <dbReference type="EMBL" id="MDN4580320.1"/>
    </source>
</evidence>
<dbReference type="EMBL" id="QAIC01000040">
    <property type="protein sequence ID" value="MDN4574817.1"/>
    <property type="molecule type" value="Genomic_DNA"/>
</dbReference>
<accession>A0AAW7MPT6</accession>
<dbReference type="Proteomes" id="UP001172788">
    <property type="component" value="Unassembled WGS sequence"/>
</dbReference>
<evidence type="ECO:0000256" key="1">
    <source>
        <dbReference type="SAM" id="SignalP"/>
    </source>
</evidence>
<dbReference type="EMBL" id="QAID01000043">
    <property type="protein sequence ID" value="MDN4580320.1"/>
    <property type="molecule type" value="Genomic_DNA"/>
</dbReference>
<gene>
    <name evidence="2" type="ORF">DBA34_16335</name>
    <name evidence="3" type="ORF">DBB29_19640</name>
</gene>
<organism evidence="2 5">
    <name type="scientific">Pandoraea cepalis</name>
    <dbReference type="NCBI Taxonomy" id="2508294"/>
    <lineage>
        <taxon>Bacteria</taxon>
        <taxon>Pseudomonadati</taxon>
        <taxon>Pseudomonadota</taxon>
        <taxon>Betaproteobacteria</taxon>
        <taxon>Burkholderiales</taxon>
        <taxon>Burkholderiaceae</taxon>
        <taxon>Pandoraea</taxon>
    </lineage>
</organism>
<name>A0AAW7MPT6_9BURK</name>
<comment type="caution">
    <text evidence="2">The sequence shown here is derived from an EMBL/GenBank/DDBJ whole genome shotgun (WGS) entry which is preliminary data.</text>
</comment>
<keyword evidence="4" id="KW-1185">Reference proteome</keyword>
<evidence type="ECO:0000313" key="2">
    <source>
        <dbReference type="EMBL" id="MDN4574817.1"/>
    </source>
</evidence>
<keyword evidence="1" id="KW-0732">Signal</keyword>
<reference evidence="2" key="1">
    <citation type="submission" date="2018-04" db="EMBL/GenBank/DDBJ databases">
        <authorList>
            <person name="Jy Z."/>
        </authorList>
    </citation>
    <scope>NUCLEOTIDE SEQUENCE</scope>
    <source>
        <strain evidence="3">AS13</strain>
        <strain evidence="2">LA18</strain>
    </source>
</reference>
<proteinExistence type="predicted"/>
<evidence type="ECO:0000313" key="5">
    <source>
        <dbReference type="Proteomes" id="UP001172791"/>
    </source>
</evidence>
<protein>
    <submittedName>
        <fullName evidence="2">Uncharacterized protein</fullName>
    </submittedName>
</protein>
<feature type="chain" id="PRO_5043521502" evidence="1">
    <location>
        <begin position="24"/>
        <end position="213"/>
    </location>
</feature>
<dbReference type="AlphaFoldDB" id="A0AAW7MPT6"/>
<feature type="signal peptide" evidence="1">
    <location>
        <begin position="1"/>
        <end position="23"/>
    </location>
</feature>
<dbReference type="Proteomes" id="UP001172791">
    <property type="component" value="Unassembled WGS sequence"/>
</dbReference>
<evidence type="ECO:0000313" key="4">
    <source>
        <dbReference type="Proteomes" id="UP001172788"/>
    </source>
</evidence>
<sequence length="213" mass="22075">MSRSAIALGLVLLGSAMGVSAHAESVVLPFLTHADFFSSETHQSTPLDPQVFVAEPSGAAGMGPQGIRHVAGVRNAHISDNQSLPIVNALGNPLDMSLGAWLGASGDVILSPEANGHEKVVVVLHHLKPSGKYSLFENHFDQKPIGFTPLDGTGTTNSFVADSAGNAAVTVIAPEPLTHDNAVLVVYHSDGQAHGVTRGSIGVNAHHQLIARP</sequence>